<dbReference type="Proteomes" id="UP001197247">
    <property type="component" value="Unassembled WGS sequence"/>
</dbReference>
<feature type="transmembrane region" description="Helical" evidence="1">
    <location>
        <begin position="145"/>
        <end position="165"/>
    </location>
</feature>
<organism evidence="2 3">
    <name type="scientific">Kineosporia corallincola</name>
    <dbReference type="NCBI Taxonomy" id="2835133"/>
    <lineage>
        <taxon>Bacteria</taxon>
        <taxon>Bacillati</taxon>
        <taxon>Actinomycetota</taxon>
        <taxon>Actinomycetes</taxon>
        <taxon>Kineosporiales</taxon>
        <taxon>Kineosporiaceae</taxon>
        <taxon>Kineosporia</taxon>
    </lineage>
</organism>
<keyword evidence="1" id="KW-0812">Transmembrane</keyword>
<keyword evidence="1" id="KW-0472">Membrane</keyword>
<evidence type="ECO:0000256" key="1">
    <source>
        <dbReference type="SAM" id="Phobius"/>
    </source>
</evidence>
<name>A0ABS5T8G7_9ACTN</name>
<protein>
    <recommendedName>
        <fullName evidence="4">Type II secretion system protein GspF domain-containing protein</fullName>
    </recommendedName>
</protein>
<evidence type="ECO:0000313" key="2">
    <source>
        <dbReference type="EMBL" id="MBT0767365.1"/>
    </source>
</evidence>
<reference evidence="2 3" key="1">
    <citation type="submission" date="2021-05" db="EMBL/GenBank/DDBJ databases">
        <title>Kineosporia and Streptomyces sp. nov. two new marine actinobacteria isolated from Coral.</title>
        <authorList>
            <person name="Buangrab K."/>
            <person name="Sutthacheep M."/>
            <person name="Yeemin T."/>
            <person name="Harunari E."/>
            <person name="Igarashi Y."/>
            <person name="Kanchanasin P."/>
            <person name="Tanasupawat S."/>
            <person name="Phongsopitanun W."/>
        </authorList>
    </citation>
    <scope>NUCLEOTIDE SEQUENCE [LARGE SCALE GENOMIC DNA]</scope>
    <source>
        <strain evidence="2 3">J2-2</strain>
    </source>
</reference>
<accession>A0ABS5T8G7</accession>
<evidence type="ECO:0000313" key="3">
    <source>
        <dbReference type="Proteomes" id="UP001197247"/>
    </source>
</evidence>
<keyword evidence="1" id="KW-1133">Transmembrane helix</keyword>
<sequence>MSGGGIEAGPGRFIESHPSAADFVTLGRADAAQLCGRVSALSRAGVPPDRTWEVLALGRGPQARVAAIVAGMLAVGGTTAEGLRLAASTCEGPGVEALGWLATTAEVVQRSGAPAAAIFDGIGDGLLAQIAESDEREVALAGPRATARVLAALPLIGLLLGAVLGVNSLGVLFGTRPGLACLAAGLGLWWAGRAWTARLVRSVSEESRGRAS</sequence>
<dbReference type="EMBL" id="JAHBAY010000001">
    <property type="protein sequence ID" value="MBT0767365.1"/>
    <property type="molecule type" value="Genomic_DNA"/>
</dbReference>
<comment type="caution">
    <text evidence="2">The sequence shown here is derived from an EMBL/GenBank/DDBJ whole genome shotgun (WGS) entry which is preliminary data.</text>
</comment>
<dbReference type="RefSeq" id="WP_214153252.1">
    <property type="nucleotide sequence ID" value="NZ_JAHBAY010000001.1"/>
</dbReference>
<keyword evidence="3" id="KW-1185">Reference proteome</keyword>
<proteinExistence type="predicted"/>
<gene>
    <name evidence="2" type="ORF">KIH74_00430</name>
</gene>
<evidence type="ECO:0008006" key="4">
    <source>
        <dbReference type="Google" id="ProtNLM"/>
    </source>
</evidence>